<organism evidence="1">
    <name type="scientific">Anguilla anguilla</name>
    <name type="common">European freshwater eel</name>
    <name type="synonym">Muraena anguilla</name>
    <dbReference type="NCBI Taxonomy" id="7936"/>
    <lineage>
        <taxon>Eukaryota</taxon>
        <taxon>Metazoa</taxon>
        <taxon>Chordata</taxon>
        <taxon>Craniata</taxon>
        <taxon>Vertebrata</taxon>
        <taxon>Euteleostomi</taxon>
        <taxon>Actinopterygii</taxon>
        <taxon>Neopterygii</taxon>
        <taxon>Teleostei</taxon>
        <taxon>Anguilliformes</taxon>
        <taxon>Anguillidae</taxon>
        <taxon>Anguilla</taxon>
    </lineage>
</organism>
<sequence length="46" mass="5082">MNISIVAAEDPMKPNISRIVGTNITSRLLKTRIAAAMRICRIQLNS</sequence>
<proteinExistence type="predicted"/>
<dbReference type="AlphaFoldDB" id="A0A0E9VQJ8"/>
<accession>A0A0E9VQJ8</accession>
<name>A0A0E9VQJ8_ANGAN</name>
<protein>
    <submittedName>
        <fullName evidence="1">Uncharacterized protein</fullName>
    </submittedName>
</protein>
<evidence type="ECO:0000313" key="1">
    <source>
        <dbReference type="EMBL" id="JAH79670.1"/>
    </source>
</evidence>
<dbReference type="EMBL" id="GBXM01028907">
    <property type="protein sequence ID" value="JAH79670.1"/>
    <property type="molecule type" value="Transcribed_RNA"/>
</dbReference>
<reference evidence="1" key="1">
    <citation type="submission" date="2014-11" db="EMBL/GenBank/DDBJ databases">
        <authorList>
            <person name="Amaro Gonzalez C."/>
        </authorList>
    </citation>
    <scope>NUCLEOTIDE SEQUENCE</scope>
</reference>
<reference evidence="1" key="2">
    <citation type="journal article" date="2015" name="Fish Shellfish Immunol.">
        <title>Early steps in the European eel (Anguilla anguilla)-Vibrio vulnificus interaction in the gills: Role of the RtxA13 toxin.</title>
        <authorList>
            <person name="Callol A."/>
            <person name="Pajuelo D."/>
            <person name="Ebbesson L."/>
            <person name="Teles M."/>
            <person name="MacKenzie S."/>
            <person name="Amaro C."/>
        </authorList>
    </citation>
    <scope>NUCLEOTIDE SEQUENCE</scope>
</reference>